<feature type="signal peptide" evidence="1">
    <location>
        <begin position="1"/>
        <end position="20"/>
    </location>
</feature>
<organism evidence="2 3">
    <name type="scientific">Sphingomonas jeddahensis</name>
    <dbReference type="NCBI Taxonomy" id="1915074"/>
    <lineage>
        <taxon>Bacteria</taxon>
        <taxon>Pseudomonadati</taxon>
        <taxon>Pseudomonadota</taxon>
        <taxon>Alphaproteobacteria</taxon>
        <taxon>Sphingomonadales</taxon>
        <taxon>Sphingomonadaceae</taxon>
        <taxon>Sphingomonas</taxon>
    </lineage>
</organism>
<dbReference type="SUPFAM" id="SSF49478">
    <property type="entry name" value="Cna protein B-type domain"/>
    <property type="match status" value="1"/>
</dbReference>
<accession>A0A1V2ES45</accession>
<dbReference type="InterPro" id="IPR019613">
    <property type="entry name" value="DUF4198"/>
</dbReference>
<feature type="chain" id="PRO_5012798741" evidence="1">
    <location>
        <begin position="21"/>
        <end position="210"/>
    </location>
</feature>
<keyword evidence="1" id="KW-0732">Signal</keyword>
<sequence>MMKKLLIAAALLGTATTASAHEVWIERDGSGPARIYLGEPADVLPAGGDPEFKNLKAPKLVPASDAAQVRKAGYLEVAAPAGDVRAWDGDVFAPWGDEGKKEGITYYARAGRAETRTAMPFEIAPKTANGSDFVVWHKGKPVADTEVTVVSPDKWTKTLKSDASGVVAVPTRGPGRYLLSAAAKTEGGASAGGAPLAVLHEITTTTFVVR</sequence>
<dbReference type="STRING" id="1915074.SPHI_24450"/>
<gene>
    <name evidence="2" type="ORF">SPHI_24450</name>
</gene>
<evidence type="ECO:0000313" key="3">
    <source>
        <dbReference type="Proteomes" id="UP000188729"/>
    </source>
</evidence>
<comment type="caution">
    <text evidence="2">The sequence shown here is derived from an EMBL/GenBank/DDBJ whole genome shotgun (WGS) entry which is preliminary data.</text>
</comment>
<keyword evidence="2" id="KW-0472">Membrane</keyword>
<protein>
    <submittedName>
        <fullName evidence="2">Nickel uptake substrate-specific transmembrane region</fullName>
    </submittedName>
</protein>
<dbReference type="EMBL" id="MPSB01000012">
    <property type="protein sequence ID" value="ONF95353.1"/>
    <property type="molecule type" value="Genomic_DNA"/>
</dbReference>
<keyword evidence="2" id="KW-0812">Transmembrane</keyword>
<keyword evidence="3" id="KW-1185">Reference proteome</keyword>
<dbReference type="Proteomes" id="UP000188729">
    <property type="component" value="Unassembled WGS sequence"/>
</dbReference>
<proteinExistence type="predicted"/>
<dbReference type="Pfam" id="PF10670">
    <property type="entry name" value="DUF4198"/>
    <property type="match status" value="1"/>
</dbReference>
<name>A0A1V2ES45_9SPHN</name>
<dbReference type="AlphaFoldDB" id="A0A1V2ES45"/>
<evidence type="ECO:0000313" key="2">
    <source>
        <dbReference type="EMBL" id="ONF95353.1"/>
    </source>
</evidence>
<evidence type="ECO:0000256" key="1">
    <source>
        <dbReference type="SAM" id="SignalP"/>
    </source>
</evidence>
<dbReference type="OrthoDB" id="5995861at2"/>
<reference evidence="2 3" key="1">
    <citation type="submission" date="2016-11" db="EMBL/GenBank/DDBJ databases">
        <title>Genome sequence of Sphingomonas jeddahensis G39.</title>
        <authorList>
            <person name="Poehlein A."/>
            <person name="Wuebbeler J.H."/>
            <person name="Steinbuechel A."/>
            <person name="Daniel R."/>
        </authorList>
    </citation>
    <scope>NUCLEOTIDE SEQUENCE [LARGE SCALE GENOMIC DNA]</scope>
    <source>
        <strain evidence="2 3">G39</strain>
    </source>
</reference>